<keyword evidence="1" id="KW-0805">Transcription regulation</keyword>
<dbReference type="GO" id="GO:0003700">
    <property type="term" value="F:DNA-binding transcription factor activity"/>
    <property type="evidence" value="ECO:0007669"/>
    <property type="project" value="TreeGrafter"/>
</dbReference>
<evidence type="ECO:0000313" key="6">
    <source>
        <dbReference type="EMBL" id="RSM87482.1"/>
    </source>
</evidence>
<organism evidence="6 7">
    <name type="scientific">Kibdelosporangium aridum</name>
    <dbReference type="NCBI Taxonomy" id="2030"/>
    <lineage>
        <taxon>Bacteria</taxon>
        <taxon>Bacillati</taxon>
        <taxon>Actinomycetota</taxon>
        <taxon>Actinomycetes</taxon>
        <taxon>Pseudonocardiales</taxon>
        <taxon>Pseudonocardiaceae</taxon>
        <taxon>Kibdelosporangium</taxon>
    </lineage>
</organism>
<dbReference type="Gene3D" id="1.10.357.10">
    <property type="entry name" value="Tetracycline Repressor, domain 2"/>
    <property type="match status" value="1"/>
</dbReference>
<evidence type="ECO:0000256" key="2">
    <source>
        <dbReference type="ARBA" id="ARBA00023125"/>
    </source>
</evidence>
<dbReference type="InterPro" id="IPR050109">
    <property type="entry name" value="HTH-type_TetR-like_transc_reg"/>
</dbReference>
<dbReference type="InterPro" id="IPR009057">
    <property type="entry name" value="Homeodomain-like_sf"/>
</dbReference>
<protein>
    <submittedName>
        <fullName evidence="6">TetR/AcrR family transcriptional regulator</fullName>
    </submittedName>
</protein>
<evidence type="ECO:0000259" key="5">
    <source>
        <dbReference type="PROSITE" id="PS50977"/>
    </source>
</evidence>
<dbReference type="PANTHER" id="PTHR30055:SF234">
    <property type="entry name" value="HTH-TYPE TRANSCRIPTIONAL REGULATOR BETI"/>
    <property type="match status" value="1"/>
</dbReference>
<sequence length="201" mass="22241">MPVSTTDTRRGAGEPRRRADAERNIAAIIDAATICFIEHPQVSMADVAKAAGVGRVTLYAHFSSREALLEAVLEHVISQSAGIIEAEAPDEGAADDALRRLVKSSWRELDRHRRLFELAQRELGPQRLRAYHDKALAHVQRLIGRGRKEGVFRTDLPSHWLVTTFYSLLHAAGEEVNARRLRKSDAADVLAATLLPALSPR</sequence>
<feature type="DNA-binding region" description="H-T-H motif" evidence="4">
    <location>
        <begin position="43"/>
        <end position="62"/>
    </location>
</feature>
<dbReference type="SUPFAM" id="SSF46689">
    <property type="entry name" value="Homeodomain-like"/>
    <property type="match status" value="1"/>
</dbReference>
<dbReference type="EMBL" id="QHKI01000006">
    <property type="protein sequence ID" value="RSM87482.1"/>
    <property type="molecule type" value="Genomic_DNA"/>
</dbReference>
<reference evidence="6 7" key="1">
    <citation type="submission" date="2018-05" db="EMBL/GenBank/DDBJ databases">
        <title>Evolution of GPA BGCs.</title>
        <authorList>
            <person name="Waglechner N."/>
            <person name="Wright G.D."/>
        </authorList>
    </citation>
    <scope>NUCLEOTIDE SEQUENCE [LARGE SCALE GENOMIC DNA]</scope>
    <source>
        <strain evidence="6 7">A82846</strain>
    </source>
</reference>
<dbReference type="PROSITE" id="PS50977">
    <property type="entry name" value="HTH_TETR_2"/>
    <property type="match status" value="1"/>
</dbReference>
<evidence type="ECO:0000256" key="3">
    <source>
        <dbReference type="ARBA" id="ARBA00023163"/>
    </source>
</evidence>
<evidence type="ECO:0000256" key="4">
    <source>
        <dbReference type="PROSITE-ProRule" id="PRU00335"/>
    </source>
</evidence>
<dbReference type="PANTHER" id="PTHR30055">
    <property type="entry name" value="HTH-TYPE TRANSCRIPTIONAL REGULATOR RUTR"/>
    <property type="match status" value="1"/>
</dbReference>
<keyword evidence="2 4" id="KW-0238">DNA-binding</keyword>
<keyword evidence="3" id="KW-0804">Transcription</keyword>
<evidence type="ECO:0000313" key="7">
    <source>
        <dbReference type="Proteomes" id="UP000287547"/>
    </source>
</evidence>
<dbReference type="InterPro" id="IPR036271">
    <property type="entry name" value="Tet_transcr_reg_TetR-rel_C_sf"/>
</dbReference>
<accession>A0A428ZHB5</accession>
<proteinExistence type="predicted"/>
<feature type="domain" description="HTH tetR-type" evidence="5">
    <location>
        <begin position="22"/>
        <end position="80"/>
    </location>
</feature>
<dbReference type="GO" id="GO:0000976">
    <property type="term" value="F:transcription cis-regulatory region binding"/>
    <property type="evidence" value="ECO:0007669"/>
    <property type="project" value="TreeGrafter"/>
</dbReference>
<dbReference type="OrthoDB" id="3869819at2"/>
<gene>
    <name evidence="6" type="ORF">DMH04_10685</name>
</gene>
<dbReference type="InterPro" id="IPR001647">
    <property type="entry name" value="HTH_TetR"/>
</dbReference>
<name>A0A428ZHB5_KIBAR</name>
<dbReference type="SUPFAM" id="SSF48498">
    <property type="entry name" value="Tetracyclin repressor-like, C-terminal domain"/>
    <property type="match status" value="1"/>
</dbReference>
<comment type="caution">
    <text evidence="6">The sequence shown here is derived from an EMBL/GenBank/DDBJ whole genome shotgun (WGS) entry which is preliminary data.</text>
</comment>
<dbReference type="Pfam" id="PF00440">
    <property type="entry name" value="TetR_N"/>
    <property type="match status" value="1"/>
</dbReference>
<evidence type="ECO:0000256" key="1">
    <source>
        <dbReference type="ARBA" id="ARBA00023015"/>
    </source>
</evidence>
<dbReference type="AlphaFoldDB" id="A0A428ZHB5"/>
<dbReference type="Proteomes" id="UP000287547">
    <property type="component" value="Unassembled WGS sequence"/>
</dbReference>